<name>A0A0U4WMF1_9BACL</name>
<evidence type="ECO:0000313" key="2">
    <source>
        <dbReference type="Proteomes" id="UP000217696"/>
    </source>
</evidence>
<dbReference type="Proteomes" id="UP000217696">
    <property type="component" value="Chromosome"/>
</dbReference>
<dbReference type="PANTHER" id="PTHR35529:SF2">
    <property type="entry name" value="SPORULATION PROTEIN YTAF-RELATED"/>
    <property type="match status" value="1"/>
</dbReference>
<dbReference type="OrthoDB" id="1679205at2"/>
<dbReference type="InterPro" id="IPR003810">
    <property type="entry name" value="Mntp/YtaF"/>
</dbReference>
<gene>
    <name evidence="1" type="primary">mntP_3</name>
    <name evidence="1" type="ORF">CB4_03712</name>
</gene>
<dbReference type="EMBL" id="AP017312">
    <property type="protein sequence ID" value="BAU29512.1"/>
    <property type="molecule type" value="Genomic_DNA"/>
</dbReference>
<dbReference type="KEGG" id="asoc:CB4_03712"/>
<sequence>MLHIFSLLMLAIAVSIDGFGVGITYGMRRIKIPVHSVVIITACSAFVILIAMYIGGWLAYFLAPSVTHYIGGAILIGIGLWAMYNIRSQQNSSAEAEEEPILAVEGMNPQSVLAIEIKSLGLVIQILKRPTKADLDHSGTISGVEAMFLGLALSLDAFGAGIGAALMGYTPWLTALLIGAASCVFILSGLKLGFVYSNAGWMKRMTYVPGILLILCGLFKLL</sequence>
<protein>
    <submittedName>
        <fullName evidence="1">Manganese efflux pump MntP</fullName>
    </submittedName>
</protein>
<dbReference type="PANTHER" id="PTHR35529">
    <property type="entry name" value="MANGANESE EFFLUX PUMP MNTP-RELATED"/>
    <property type="match status" value="1"/>
</dbReference>
<dbReference type="AlphaFoldDB" id="A0A0U4WMF1"/>
<keyword evidence="2" id="KW-1185">Reference proteome</keyword>
<dbReference type="InterPro" id="IPR014205">
    <property type="entry name" value="Spore_YtaF"/>
</dbReference>
<evidence type="ECO:0000313" key="1">
    <source>
        <dbReference type="EMBL" id="BAU29512.1"/>
    </source>
</evidence>
<dbReference type="Pfam" id="PF02659">
    <property type="entry name" value="Mntp"/>
    <property type="match status" value="2"/>
</dbReference>
<proteinExistence type="predicted"/>
<reference evidence="1 2" key="1">
    <citation type="submission" date="2015-12" db="EMBL/GenBank/DDBJ databases">
        <title>Genome sequence of Aneurinibacillus soli.</title>
        <authorList>
            <person name="Lee J.S."/>
            <person name="Lee K.C."/>
            <person name="Kim K.K."/>
            <person name="Lee B.W."/>
        </authorList>
    </citation>
    <scope>NUCLEOTIDE SEQUENCE [LARGE SCALE GENOMIC DNA]</scope>
    <source>
        <strain evidence="1 2">CB4</strain>
    </source>
</reference>
<dbReference type="NCBIfam" id="TIGR02840">
    <property type="entry name" value="spore_YtaF"/>
    <property type="match status" value="1"/>
</dbReference>
<dbReference type="RefSeq" id="WP_096467183.1">
    <property type="nucleotide sequence ID" value="NZ_AP017312.1"/>
</dbReference>
<accession>A0A0U4WMF1</accession>
<organism evidence="1 2">
    <name type="scientific">Aneurinibacillus soli</name>
    <dbReference type="NCBI Taxonomy" id="1500254"/>
    <lineage>
        <taxon>Bacteria</taxon>
        <taxon>Bacillati</taxon>
        <taxon>Bacillota</taxon>
        <taxon>Bacilli</taxon>
        <taxon>Bacillales</taxon>
        <taxon>Paenibacillaceae</taxon>
        <taxon>Aneurinibacillus group</taxon>
        <taxon>Aneurinibacillus</taxon>
    </lineage>
</organism>